<keyword evidence="3" id="KW-1185">Reference proteome</keyword>
<feature type="domain" description="Nucleotide modification associated" evidence="1">
    <location>
        <begin position="6"/>
        <end position="75"/>
    </location>
</feature>
<dbReference type="EMBL" id="CP119317">
    <property type="protein sequence ID" value="WEK56355.1"/>
    <property type="molecule type" value="Genomic_DNA"/>
</dbReference>
<organism evidence="2 3">
    <name type="scientific">Candidatus Cohnella colombiensis</name>
    <dbReference type="NCBI Taxonomy" id="3121368"/>
    <lineage>
        <taxon>Bacteria</taxon>
        <taxon>Bacillati</taxon>
        <taxon>Bacillota</taxon>
        <taxon>Bacilli</taxon>
        <taxon>Bacillales</taxon>
        <taxon>Paenibacillaceae</taxon>
        <taxon>Cohnella</taxon>
    </lineage>
</organism>
<evidence type="ECO:0000313" key="3">
    <source>
        <dbReference type="Proteomes" id="UP001178662"/>
    </source>
</evidence>
<accession>A0AA95EZG3</accession>
<name>A0AA95EZG3_9BACL</name>
<gene>
    <name evidence="2" type="ORF">P0Y55_10010</name>
</gene>
<reference evidence="2" key="1">
    <citation type="submission" date="2023-03" db="EMBL/GenBank/DDBJ databases">
        <title>Andean soil-derived lignocellulolytic bacterial consortium as a source of novel taxa and putative plastic-active enzymes.</title>
        <authorList>
            <person name="Diaz-Garcia L."/>
            <person name="Chuvochina M."/>
            <person name="Feuerriegel G."/>
            <person name="Bunk B."/>
            <person name="Sproer C."/>
            <person name="Streit W.R."/>
            <person name="Rodriguez L.M."/>
            <person name="Overmann J."/>
            <person name="Jimenez D.J."/>
        </authorList>
    </citation>
    <scope>NUCLEOTIDE SEQUENCE</scope>
    <source>
        <strain evidence="2">MAG 2441</strain>
    </source>
</reference>
<dbReference type="Proteomes" id="UP001178662">
    <property type="component" value="Chromosome"/>
</dbReference>
<dbReference type="InterPro" id="IPR041135">
    <property type="entry name" value="Nmad3"/>
</dbReference>
<evidence type="ECO:0000259" key="1">
    <source>
        <dbReference type="Pfam" id="PF18754"/>
    </source>
</evidence>
<dbReference type="AlphaFoldDB" id="A0AA95EZG3"/>
<protein>
    <recommendedName>
        <fullName evidence="1">Nucleotide modification associated domain-containing protein</fullName>
    </recommendedName>
</protein>
<sequence>MTPFQVTGHSNSLVLTHVGQRKHSVQQLPRYFHPSFGTRMSYHEDLYSKSGKRVWELRDDHCTLQSVGRGQEFVIEGNVEVENWAKGLFQLQSNDSKSVKAAKRSFQP</sequence>
<evidence type="ECO:0000313" key="2">
    <source>
        <dbReference type="EMBL" id="WEK56355.1"/>
    </source>
</evidence>
<proteinExistence type="predicted"/>
<dbReference type="Pfam" id="PF18754">
    <property type="entry name" value="Nmad3"/>
    <property type="match status" value="1"/>
</dbReference>